<dbReference type="PROSITE" id="PS00175">
    <property type="entry name" value="PG_MUTASE"/>
    <property type="match status" value="1"/>
</dbReference>
<reference evidence="7 8" key="1">
    <citation type="journal article" date="2016" name="Nat. Commun.">
        <title>Thousands of microbial genomes shed light on interconnected biogeochemical processes in an aquifer system.</title>
        <authorList>
            <person name="Anantharaman K."/>
            <person name="Brown C.T."/>
            <person name="Hug L.A."/>
            <person name="Sharon I."/>
            <person name="Castelle C.J."/>
            <person name="Probst A.J."/>
            <person name="Thomas B.C."/>
            <person name="Singh A."/>
            <person name="Wilkins M.J."/>
            <person name="Karaoz U."/>
            <person name="Brodie E.L."/>
            <person name="Williams K.H."/>
            <person name="Hubbard S.S."/>
            <person name="Banfield J.F."/>
        </authorList>
    </citation>
    <scope>NUCLEOTIDE SEQUENCE [LARGE SCALE GENOMIC DNA]</scope>
</reference>
<dbReference type="EMBL" id="MFHD01000007">
    <property type="protein sequence ID" value="OGF63106.1"/>
    <property type="molecule type" value="Genomic_DNA"/>
</dbReference>
<dbReference type="SMART" id="SM00855">
    <property type="entry name" value="PGAM"/>
    <property type="match status" value="1"/>
</dbReference>
<evidence type="ECO:0000313" key="7">
    <source>
        <dbReference type="EMBL" id="OGF63106.1"/>
    </source>
</evidence>
<dbReference type="Pfam" id="PF00300">
    <property type="entry name" value="His_Phos_1"/>
    <property type="match status" value="1"/>
</dbReference>
<comment type="caution">
    <text evidence="7">The sequence shown here is derived from an EMBL/GenBank/DDBJ whole genome shotgun (WGS) entry which is preliminary data.</text>
</comment>
<dbReference type="CDD" id="cd07067">
    <property type="entry name" value="HP_PGM_like"/>
    <property type="match status" value="1"/>
</dbReference>
<sequence>MKWPKRVVLVRHGESEGNVRSPDDISFDDKANHEFALTEKGKQQARLTGKYVRAKYGEFDSYFCSTFRRTQETLSLLCPESVPVIDSRLNELWRGIWHTMSKEKVLTLYPEEASIREREGEYHYRPPGGQSCQDVEVMIHSFIHCLRADYVNKNVLISAHGNWMLLFWRIMLNRQPSEFESRYKGNKYKNCALAIYERVGESLCLVGDNVTSFWPTARRASVRRAERIYRGKTNGRHFVPPTDSSVKNRKV</sequence>
<keyword evidence="4" id="KW-0413">Isomerase</keyword>
<dbReference type="InterPro" id="IPR001345">
    <property type="entry name" value="PG/BPGM_mutase_AS"/>
</dbReference>
<accession>A0A1F5VI55</accession>
<evidence type="ECO:0000256" key="2">
    <source>
        <dbReference type="ARBA" id="ARBA00012028"/>
    </source>
</evidence>
<dbReference type="GO" id="GO:0006096">
    <property type="term" value="P:glycolytic process"/>
    <property type="evidence" value="ECO:0007669"/>
    <property type="project" value="UniProtKB-KW"/>
</dbReference>
<dbReference type="GO" id="GO:0004619">
    <property type="term" value="F:phosphoglycerate mutase activity"/>
    <property type="evidence" value="ECO:0007669"/>
    <property type="project" value="UniProtKB-EC"/>
</dbReference>
<keyword evidence="3" id="KW-0324">Glycolysis</keyword>
<dbReference type="InterPro" id="IPR005952">
    <property type="entry name" value="Phosphogly_mut1"/>
</dbReference>
<evidence type="ECO:0000256" key="3">
    <source>
        <dbReference type="ARBA" id="ARBA00023152"/>
    </source>
</evidence>
<evidence type="ECO:0000256" key="5">
    <source>
        <dbReference type="PIRSR" id="PIRSR613078-1"/>
    </source>
</evidence>
<evidence type="ECO:0000256" key="1">
    <source>
        <dbReference type="ARBA" id="ARBA00006717"/>
    </source>
</evidence>
<evidence type="ECO:0000313" key="8">
    <source>
        <dbReference type="Proteomes" id="UP000179251"/>
    </source>
</evidence>
<dbReference type="STRING" id="1798325.A2834_04340"/>
<evidence type="ECO:0000256" key="6">
    <source>
        <dbReference type="PIRSR" id="PIRSR613078-2"/>
    </source>
</evidence>
<comment type="similarity">
    <text evidence="1">Belongs to the phosphoglycerate mutase family. BPG-dependent PGAM subfamily.</text>
</comment>
<feature type="binding site" evidence="6">
    <location>
        <position position="102"/>
    </location>
    <ligand>
        <name>substrate</name>
    </ligand>
</feature>
<gene>
    <name evidence="7" type="ORF">A2834_04340</name>
</gene>
<feature type="binding site" evidence="6">
    <location>
        <begin position="11"/>
        <end position="18"/>
    </location>
    <ligand>
        <name>substrate</name>
    </ligand>
</feature>
<dbReference type="AlphaFoldDB" id="A0A1F5VI55"/>
<evidence type="ECO:0000256" key="4">
    <source>
        <dbReference type="ARBA" id="ARBA00023235"/>
    </source>
</evidence>
<dbReference type="InterPro" id="IPR013078">
    <property type="entry name" value="His_Pase_superF_clade-1"/>
</dbReference>
<protein>
    <recommendedName>
        <fullName evidence="2">phosphoglycerate mutase (2,3-diphosphoglycerate-dependent)</fullName>
        <ecNumber evidence="2">5.4.2.11</ecNumber>
    </recommendedName>
</protein>
<name>A0A1F5VI55_9BACT</name>
<dbReference type="PANTHER" id="PTHR11931">
    <property type="entry name" value="PHOSPHOGLYCERATE MUTASE"/>
    <property type="match status" value="1"/>
</dbReference>
<feature type="binding site" evidence="6">
    <location>
        <position position="69"/>
    </location>
    <ligand>
        <name>substrate</name>
    </ligand>
</feature>
<organism evidence="7 8">
    <name type="scientific">Candidatus Giovannonibacteria bacterium RIFCSPHIGHO2_01_FULL_45_23</name>
    <dbReference type="NCBI Taxonomy" id="1798325"/>
    <lineage>
        <taxon>Bacteria</taxon>
        <taxon>Candidatus Giovannoniibacteriota</taxon>
    </lineage>
</organism>
<dbReference type="InterPro" id="IPR029033">
    <property type="entry name" value="His_PPase_superfam"/>
</dbReference>
<dbReference type="EC" id="5.4.2.11" evidence="2"/>
<proteinExistence type="inferred from homology"/>
<feature type="active site" description="Proton donor/acceptor" evidence="5">
    <location>
        <position position="91"/>
    </location>
</feature>
<dbReference type="Proteomes" id="UP000179251">
    <property type="component" value="Unassembled WGS sequence"/>
</dbReference>
<feature type="active site" description="Tele-phosphohistidine intermediate" evidence="5">
    <location>
        <position position="12"/>
    </location>
</feature>
<dbReference type="SUPFAM" id="SSF53254">
    <property type="entry name" value="Phosphoglycerate mutase-like"/>
    <property type="match status" value="1"/>
</dbReference>
<dbReference type="Gene3D" id="3.40.50.1240">
    <property type="entry name" value="Phosphoglycerate mutase-like"/>
    <property type="match status" value="1"/>
</dbReference>